<protein>
    <submittedName>
        <fullName evidence="1">Uncharacterized protein</fullName>
    </submittedName>
</protein>
<gene>
    <name evidence="1" type="ORF">M404DRAFT_31679</name>
</gene>
<dbReference type="OrthoDB" id="2684738at2759"/>
<proteinExistence type="predicted"/>
<reference evidence="2" key="2">
    <citation type="submission" date="2015-01" db="EMBL/GenBank/DDBJ databases">
        <title>Evolutionary Origins and Diversification of the Mycorrhizal Mutualists.</title>
        <authorList>
            <consortium name="DOE Joint Genome Institute"/>
            <consortium name="Mycorrhizal Genomics Consortium"/>
            <person name="Kohler A."/>
            <person name="Kuo A."/>
            <person name="Nagy L.G."/>
            <person name="Floudas D."/>
            <person name="Copeland A."/>
            <person name="Barry K.W."/>
            <person name="Cichocki N."/>
            <person name="Veneault-Fourrey C."/>
            <person name="LaButti K."/>
            <person name="Lindquist E.A."/>
            <person name="Lipzen A."/>
            <person name="Lundell T."/>
            <person name="Morin E."/>
            <person name="Murat C."/>
            <person name="Riley R."/>
            <person name="Ohm R."/>
            <person name="Sun H."/>
            <person name="Tunlid A."/>
            <person name="Henrissat B."/>
            <person name="Grigoriev I.V."/>
            <person name="Hibbett D.S."/>
            <person name="Martin F."/>
        </authorList>
    </citation>
    <scope>NUCLEOTIDE SEQUENCE [LARGE SCALE GENOMIC DNA]</scope>
    <source>
        <strain evidence="2">Marx 270</strain>
    </source>
</reference>
<dbReference type="AlphaFoldDB" id="A0A0C3JK76"/>
<name>A0A0C3JK76_PISTI</name>
<evidence type="ECO:0000313" key="2">
    <source>
        <dbReference type="Proteomes" id="UP000054217"/>
    </source>
</evidence>
<reference evidence="1 2" key="1">
    <citation type="submission" date="2014-04" db="EMBL/GenBank/DDBJ databases">
        <authorList>
            <consortium name="DOE Joint Genome Institute"/>
            <person name="Kuo A."/>
            <person name="Kohler A."/>
            <person name="Costa M.D."/>
            <person name="Nagy L.G."/>
            <person name="Floudas D."/>
            <person name="Copeland A."/>
            <person name="Barry K.W."/>
            <person name="Cichocki N."/>
            <person name="Veneault-Fourrey C."/>
            <person name="LaButti K."/>
            <person name="Lindquist E.A."/>
            <person name="Lipzen A."/>
            <person name="Lundell T."/>
            <person name="Morin E."/>
            <person name="Murat C."/>
            <person name="Sun H."/>
            <person name="Tunlid A."/>
            <person name="Henrissat B."/>
            <person name="Grigoriev I.V."/>
            <person name="Hibbett D.S."/>
            <person name="Martin F."/>
            <person name="Nordberg H.P."/>
            <person name="Cantor M.N."/>
            <person name="Hua S.X."/>
        </authorList>
    </citation>
    <scope>NUCLEOTIDE SEQUENCE [LARGE SCALE GENOMIC DNA]</scope>
    <source>
        <strain evidence="1 2">Marx 270</strain>
    </source>
</reference>
<evidence type="ECO:0000313" key="1">
    <source>
        <dbReference type="EMBL" id="KIN97986.1"/>
    </source>
</evidence>
<accession>A0A0C3JK76</accession>
<dbReference type="STRING" id="870435.A0A0C3JK76"/>
<dbReference type="EMBL" id="KN832020">
    <property type="protein sequence ID" value="KIN97986.1"/>
    <property type="molecule type" value="Genomic_DNA"/>
</dbReference>
<sequence length="374" mass="40707">MFLNGFPRAITDHIHHRLSIVCTDLHPDDPYPLAEVVKAAKFLLTGSALCSAVPTMATVASPAAPPSPAYMPQMPPAGTVVKQEYNFQTQHLPQQCRPGCGFCADPNHWMRMCMLIEVYIHAGKITRGMDNHLYLADGSQILHFPECDSLKEAVDHVMADRDQASVHAVTPAALCNTATQGTANLFCIAHPEVDMQLEIQPSAFLNTVQDVDESAADLDNPDFQVYVAQAWATYQADKGNKATVKEEIISPGVQSSCAARQESVPSAPVPTSTTVRPYVPPTNPAPMPVCKDPAPPAIVPSQTSYPAPACNQNQYHYSFPLKDEAVPKHIMECILETSVALPVKELFVVAPEFCKQFRDITMAKCITTNKIGVV</sequence>
<dbReference type="Proteomes" id="UP000054217">
    <property type="component" value="Unassembled WGS sequence"/>
</dbReference>
<dbReference type="HOGENOM" id="CLU_003921_1_1_1"/>
<keyword evidence="2" id="KW-1185">Reference proteome</keyword>
<dbReference type="InParanoid" id="A0A0C3JK76"/>
<organism evidence="1 2">
    <name type="scientific">Pisolithus tinctorius Marx 270</name>
    <dbReference type="NCBI Taxonomy" id="870435"/>
    <lineage>
        <taxon>Eukaryota</taxon>
        <taxon>Fungi</taxon>
        <taxon>Dikarya</taxon>
        <taxon>Basidiomycota</taxon>
        <taxon>Agaricomycotina</taxon>
        <taxon>Agaricomycetes</taxon>
        <taxon>Agaricomycetidae</taxon>
        <taxon>Boletales</taxon>
        <taxon>Sclerodermatineae</taxon>
        <taxon>Pisolithaceae</taxon>
        <taxon>Pisolithus</taxon>
    </lineage>
</organism>